<gene>
    <name evidence="1" type="ORF">HPB48_010005</name>
</gene>
<evidence type="ECO:0008006" key="3">
    <source>
        <dbReference type="Google" id="ProtNLM"/>
    </source>
</evidence>
<keyword evidence="2" id="KW-1185">Reference proteome</keyword>
<dbReference type="AlphaFoldDB" id="A0A9J6GCI9"/>
<organism evidence="1 2">
    <name type="scientific">Haemaphysalis longicornis</name>
    <name type="common">Bush tick</name>
    <dbReference type="NCBI Taxonomy" id="44386"/>
    <lineage>
        <taxon>Eukaryota</taxon>
        <taxon>Metazoa</taxon>
        <taxon>Ecdysozoa</taxon>
        <taxon>Arthropoda</taxon>
        <taxon>Chelicerata</taxon>
        <taxon>Arachnida</taxon>
        <taxon>Acari</taxon>
        <taxon>Parasitiformes</taxon>
        <taxon>Ixodida</taxon>
        <taxon>Ixodoidea</taxon>
        <taxon>Ixodidae</taxon>
        <taxon>Haemaphysalinae</taxon>
        <taxon>Haemaphysalis</taxon>
    </lineage>
</organism>
<dbReference type="VEuPathDB" id="VectorBase:HLOH_056515"/>
<dbReference type="OrthoDB" id="6430666at2759"/>
<dbReference type="Proteomes" id="UP000821853">
    <property type="component" value="Chromosome 4"/>
</dbReference>
<accession>A0A9J6GCI9</accession>
<evidence type="ECO:0000313" key="2">
    <source>
        <dbReference type="Proteomes" id="UP000821853"/>
    </source>
</evidence>
<evidence type="ECO:0000313" key="1">
    <source>
        <dbReference type="EMBL" id="KAH9373106.1"/>
    </source>
</evidence>
<comment type="caution">
    <text evidence="1">The sequence shown here is derived from an EMBL/GenBank/DDBJ whole genome shotgun (WGS) entry which is preliminary data.</text>
</comment>
<sequence length="135" mass="14947">MRVVEVKLKRHISGEEIIIDALEIDTISKDTLPSPPKRVVQEVKALGLTFAEVLTQYQKTRALLTTSLLVGADYYCAIVTGGKRLQDKVMTAETILGWTLHGATQFRAQPINSSTVMILTITTTNEDINEEVKGF</sequence>
<name>A0A9J6GCI9_HAELO</name>
<proteinExistence type="predicted"/>
<protein>
    <recommendedName>
        <fullName evidence="3">Peptidase aspartic putative domain-containing protein</fullName>
    </recommendedName>
</protein>
<reference evidence="1 2" key="1">
    <citation type="journal article" date="2020" name="Cell">
        <title>Large-Scale Comparative Analyses of Tick Genomes Elucidate Their Genetic Diversity and Vector Capacities.</title>
        <authorList>
            <consortium name="Tick Genome and Microbiome Consortium (TIGMIC)"/>
            <person name="Jia N."/>
            <person name="Wang J."/>
            <person name="Shi W."/>
            <person name="Du L."/>
            <person name="Sun Y."/>
            <person name="Zhan W."/>
            <person name="Jiang J.F."/>
            <person name="Wang Q."/>
            <person name="Zhang B."/>
            <person name="Ji P."/>
            <person name="Bell-Sakyi L."/>
            <person name="Cui X.M."/>
            <person name="Yuan T.T."/>
            <person name="Jiang B.G."/>
            <person name="Yang W.F."/>
            <person name="Lam T.T."/>
            <person name="Chang Q.C."/>
            <person name="Ding S.J."/>
            <person name="Wang X.J."/>
            <person name="Zhu J.G."/>
            <person name="Ruan X.D."/>
            <person name="Zhao L."/>
            <person name="Wei J.T."/>
            <person name="Ye R.Z."/>
            <person name="Que T.C."/>
            <person name="Du C.H."/>
            <person name="Zhou Y.H."/>
            <person name="Cheng J.X."/>
            <person name="Dai P.F."/>
            <person name="Guo W.B."/>
            <person name="Han X.H."/>
            <person name="Huang E.J."/>
            <person name="Li L.F."/>
            <person name="Wei W."/>
            <person name="Gao Y.C."/>
            <person name="Liu J.Z."/>
            <person name="Shao H.Z."/>
            <person name="Wang X."/>
            <person name="Wang C.C."/>
            <person name="Yang T.C."/>
            <person name="Huo Q.B."/>
            <person name="Li W."/>
            <person name="Chen H.Y."/>
            <person name="Chen S.E."/>
            <person name="Zhou L.G."/>
            <person name="Ni X.B."/>
            <person name="Tian J.H."/>
            <person name="Sheng Y."/>
            <person name="Liu T."/>
            <person name="Pan Y.S."/>
            <person name="Xia L.Y."/>
            <person name="Li J."/>
            <person name="Zhao F."/>
            <person name="Cao W.C."/>
        </authorList>
    </citation>
    <scope>NUCLEOTIDE SEQUENCE [LARGE SCALE GENOMIC DNA]</scope>
    <source>
        <strain evidence="1">HaeL-2018</strain>
    </source>
</reference>
<dbReference type="EMBL" id="JABSTR010000006">
    <property type="protein sequence ID" value="KAH9373106.1"/>
    <property type="molecule type" value="Genomic_DNA"/>
</dbReference>